<dbReference type="InterPro" id="IPR000727">
    <property type="entry name" value="T_SNARE_dom"/>
</dbReference>
<dbReference type="GO" id="GO:0016082">
    <property type="term" value="P:synaptic vesicle priming"/>
    <property type="evidence" value="ECO:0007669"/>
    <property type="project" value="TreeGrafter"/>
</dbReference>
<proteinExistence type="inferred from homology"/>
<feature type="compositionally biased region" description="Basic and acidic residues" evidence="2">
    <location>
        <begin position="61"/>
        <end position="75"/>
    </location>
</feature>
<dbReference type="SMART" id="SM00397">
    <property type="entry name" value="t_SNARE"/>
    <property type="match status" value="2"/>
</dbReference>
<organism evidence="4">
    <name type="scientific">Amphimedon queenslandica</name>
    <name type="common">Sponge</name>
    <dbReference type="NCBI Taxonomy" id="400682"/>
    <lineage>
        <taxon>Eukaryota</taxon>
        <taxon>Metazoa</taxon>
        <taxon>Porifera</taxon>
        <taxon>Demospongiae</taxon>
        <taxon>Heteroscleromorpha</taxon>
        <taxon>Haplosclerida</taxon>
        <taxon>Niphatidae</taxon>
        <taxon>Amphimedon</taxon>
    </lineage>
</organism>
<dbReference type="EnsemblMetazoa" id="XM_003384095.3">
    <property type="protein sequence ID" value="XP_003384143.1"/>
    <property type="gene ID" value="LOC100637284"/>
</dbReference>
<dbReference type="CDD" id="cd15856">
    <property type="entry name" value="SNARE_SNAP29C"/>
    <property type="match status" value="1"/>
</dbReference>
<feature type="domain" description="T-SNARE coiled-coil homology" evidence="3">
    <location>
        <begin position="46"/>
        <end position="93"/>
    </location>
</feature>
<reference evidence="4" key="2">
    <citation type="submission" date="2017-05" db="UniProtKB">
        <authorList>
            <consortium name="EnsemblMetazoa"/>
        </authorList>
    </citation>
    <scope>IDENTIFICATION</scope>
</reference>
<feature type="region of interest" description="Disordered" evidence="2">
    <location>
        <begin position="104"/>
        <end position="152"/>
    </location>
</feature>
<dbReference type="SUPFAM" id="SSF58038">
    <property type="entry name" value="SNARE fusion complex"/>
    <property type="match status" value="2"/>
</dbReference>
<feature type="region of interest" description="Disordered" evidence="2">
    <location>
        <begin position="55"/>
        <end position="75"/>
    </location>
</feature>
<dbReference type="eggNOG" id="KOG3065">
    <property type="taxonomic scope" value="Eukaryota"/>
</dbReference>
<evidence type="ECO:0000313" key="4">
    <source>
        <dbReference type="EnsemblMetazoa" id="Aqu2.1.39875_001"/>
    </source>
</evidence>
<dbReference type="PROSITE" id="PS50192">
    <property type="entry name" value="T_SNARE"/>
    <property type="match status" value="2"/>
</dbReference>
<dbReference type="InParanoid" id="A0A1X7VJ94"/>
<dbReference type="EnsemblMetazoa" id="Aqu2.1.39875_001">
    <property type="protein sequence ID" value="Aqu2.1.39875_001"/>
    <property type="gene ID" value="Aqu2.1.39875"/>
</dbReference>
<dbReference type="GO" id="GO:0005484">
    <property type="term" value="F:SNAP receptor activity"/>
    <property type="evidence" value="ECO:0007669"/>
    <property type="project" value="TreeGrafter"/>
</dbReference>
<dbReference type="AlphaFoldDB" id="A0A1X7VJ94"/>
<dbReference type="PANTHER" id="PTHR19305:SF9">
    <property type="entry name" value="SYNAPTOSOMAL-ASSOCIATED PROTEIN 29"/>
    <property type="match status" value="1"/>
</dbReference>
<reference evidence="5" key="1">
    <citation type="journal article" date="2010" name="Nature">
        <title>The Amphimedon queenslandica genome and the evolution of animal complexity.</title>
        <authorList>
            <person name="Srivastava M."/>
            <person name="Simakov O."/>
            <person name="Chapman J."/>
            <person name="Fahey B."/>
            <person name="Gauthier M.E."/>
            <person name="Mitros T."/>
            <person name="Richards G.S."/>
            <person name="Conaco C."/>
            <person name="Dacre M."/>
            <person name="Hellsten U."/>
            <person name="Larroux C."/>
            <person name="Putnam N.H."/>
            <person name="Stanke M."/>
            <person name="Adamska M."/>
            <person name="Darling A."/>
            <person name="Degnan S.M."/>
            <person name="Oakley T.H."/>
            <person name="Plachetzki D.C."/>
            <person name="Zhai Y."/>
            <person name="Adamski M."/>
            <person name="Calcino A."/>
            <person name="Cummins S.F."/>
            <person name="Goodstein D.M."/>
            <person name="Harris C."/>
            <person name="Jackson D.J."/>
            <person name="Leys S.P."/>
            <person name="Shu S."/>
            <person name="Woodcroft B.J."/>
            <person name="Vervoort M."/>
            <person name="Kosik K.S."/>
            <person name="Manning G."/>
            <person name="Degnan B.M."/>
            <person name="Rokhsar D.S."/>
        </authorList>
    </citation>
    <scope>NUCLEOTIDE SEQUENCE [LARGE SCALE GENOMIC DNA]</scope>
</reference>
<dbReference type="STRING" id="400682.A0A1X7VJ94"/>
<dbReference type="PANTHER" id="PTHR19305">
    <property type="entry name" value="SYNAPTOSOMAL ASSOCIATED PROTEIN"/>
    <property type="match status" value="1"/>
</dbReference>
<dbReference type="OrthoDB" id="18679at2759"/>
<feature type="region of interest" description="Disordered" evidence="2">
    <location>
        <begin position="1"/>
        <end position="23"/>
    </location>
</feature>
<keyword evidence="5" id="KW-1185">Reference proteome</keyword>
<dbReference type="Proteomes" id="UP000007879">
    <property type="component" value="Unassembled WGS sequence"/>
</dbReference>
<dbReference type="GO" id="GO:0005886">
    <property type="term" value="C:plasma membrane"/>
    <property type="evidence" value="ECO:0007669"/>
    <property type="project" value="TreeGrafter"/>
</dbReference>
<comment type="similarity">
    <text evidence="1">Belongs to the SNAP-25 family.</text>
</comment>
<gene>
    <name evidence="4" type="primary">100637284</name>
</gene>
<dbReference type="KEGG" id="aqu:100637284"/>
<evidence type="ECO:0000256" key="1">
    <source>
        <dbReference type="ARBA" id="ARBA00009480"/>
    </source>
</evidence>
<dbReference type="GO" id="GO:0031201">
    <property type="term" value="C:SNARE complex"/>
    <property type="evidence" value="ECO:0007669"/>
    <property type="project" value="TreeGrafter"/>
</dbReference>
<dbReference type="Gene3D" id="1.20.5.110">
    <property type="match status" value="2"/>
</dbReference>
<dbReference type="FunCoup" id="A0A1X7VJ94">
    <property type="interactions" value="422"/>
</dbReference>
<dbReference type="GO" id="GO:0031629">
    <property type="term" value="P:synaptic vesicle fusion to presynaptic active zone membrane"/>
    <property type="evidence" value="ECO:0007669"/>
    <property type="project" value="TreeGrafter"/>
</dbReference>
<feature type="compositionally biased region" description="Low complexity" evidence="2">
    <location>
        <begin position="133"/>
        <end position="143"/>
    </location>
</feature>
<evidence type="ECO:0000313" key="5">
    <source>
        <dbReference type="Proteomes" id="UP000007879"/>
    </source>
</evidence>
<dbReference type="GO" id="GO:0019905">
    <property type="term" value="F:syntaxin binding"/>
    <property type="evidence" value="ECO:0007669"/>
    <property type="project" value="TreeGrafter"/>
</dbReference>
<dbReference type="OMA" id="NLDEMCD"/>
<protein>
    <recommendedName>
        <fullName evidence="3">t-SNARE coiled-coil homology domain-containing protein</fullName>
    </recommendedName>
</protein>
<accession>A0A1X7VJ94</accession>
<feature type="domain" description="T-SNARE coiled-coil homology" evidence="3">
    <location>
        <begin position="150"/>
        <end position="205"/>
    </location>
</feature>
<name>A0A1X7VJ94_AMPQE</name>
<evidence type="ECO:0000256" key="2">
    <source>
        <dbReference type="SAM" id="MobiDB-lite"/>
    </source>
</evidence>
<evidence type="ECO:0000259" key="3">
    <source>
        <dbReference type="PROSITE" id="PS50192"/>
    </source>
</evidence>
<sequence length="206" mass="23614">MSGRYDYDRDRRAGGGYGRRDYEDHLDQRLAEANQKMEDSSFRCVRTLHETMQIANDTSEELERQSESLDRTEDNLDRMAIDLESSKRNMREVKSVFGSLVNRFSKPKIDKDPAPSKSSRSTMPPSPPKQKKQAQQAQAVKSSTGNATVDRNLDELEAGLKMLEGQAYLMGSQIDESNDQIDRIRVKLDRNDQKLKKVTRDAKRQL</sequence>